<evidence type="ECO:0000256" key="6">
    <source>
        <dbReference type="ARBA" id="ARBA00022723"/>
    </source>
</evidence>
<keyword evidence="10" id="KW-0732">Signal</keyword>
<dbReference type="EMBL" id="JBHSGA010000003">
    <property type="protein sequence ID" value="MFC4525454.1"/>
    <property type="molecule type" value="Genomic_DNA"/>
</dbReference>
<feature type="signal peptide" evidence="10">
    <location>
        <begin position="1"/>
        <end position="23"/>
    </location>
</feature>
<proteinExistence type="inferred from homology"/>
<dbReference type="PROSITE" id="PS00162">
    <property type="entry name" value="ALPHA_CA_1"/>
    <property type="match status" value="1"/>
</dbReference>
<evidence type="ECO:0000313" key="12">
    <source>
        <dbReference type="EMBL" id="MFC4525454.1"/>
    </source>
</evidence>
<dbReference type="SUPFAM" id="SSF51069">
    <property type="entry name" value="Carbonic anhydrase"/>
    <property type="match status" value="1"/>
</dbReference>
<comment type="function">
    <text evidence="2 10">Reversible hydration of carbon dioxide.</text>
</comment>
<dbReference type="SMART" id="SM01057">
    <property type="entry name" value="Carb_anhydrase"/>
    <property type="match status" value="1"/>
</dbReference>
<dbReference type="InterPro" id="IPR041891">
    <property type="entry name" value="Alpha_CA_prokaryot-like"/>
</dbReference>
<reference evidence="13" key="1">
    <citation type="journal article" date="2019" name="Int. J. Syst. Evol. Microbiol.">
        <title>The Global Catalogue of Microorganisms (GCM) 10K type strain sequencing project: providing services to taxonomists for standard genome sequencing and annotation.</title>
        <authorList>
            <consortium name="The Broad Institute Genomics Platform"/>
            <consortium name="The Broad Institute Genome Sequencing Center for Infectious Disease"/>
            <person name="Wu L."/>
            <person name="Ma J."/>
        </authorList>
    </citation>
    <scope>NUCLEOTIDE SEQUENCE [LARGE SCALE GENOMIC DNA]</scope>
    <source>
        <strain evidence="13">CCM 4481</strain>
    </source>
</reference>
<evidence type="ECO:0000256" key="2">
    <source>
        <dbReference type="ARBA" id="ARBA00002904"/>
    </source>
</evidence>
<evidence type="ECO:0000256" key="1">
    <source>
        <dbReference type="ARBA" id="ARBA00001947"/>
    </source>
</evidence>
<dbReference type="PANTHER" id="PTHR18952">
    <property type="entry name" value="CARBONIC ANHYDRASE"/>
    <property type="match status" value="1"/>
</dbReference>
<evidence type="ECO:0000313" key="13">
    <source>
        <dbReference type="Proteomes" id="UP001595961"/>
    </source>
</evidence>
<evidence type="ECO:0000256" key="4">
    <source>
        <dbReference type="ARBA" id="ARBA00012925"/>
    </source>
</evidence>
<keyword evidence="6 10" id="KW-0479">Metal-binding</keyword>
<gene>
    <name evidence="12" type="ORF">ACFO5W_02280</name>
</gene>
<evidence type="ECO:0000256" key="7">
    <source>
        <dbReference type="ARBA" id="ARBA00022833"/>
    </source>
</evidence>
<sequence>MRMAMIWLIGTAAWVLSASSSLALDKTPAPAGTAAPPHWSYSGEHGPAHWGDVAADGAVCAIGKSQSPINLAAGAATTGKAGNFKINYAPGAVALLNNGHTIQADVSDATNTVTFDGTSYTLAQFHFHAPSEHTVDGKQFPMEIHFVNKDANGHIVVVGVFVQAGAENKLLAPMFSALPATATPAGTHAGSPLKVDIPAVLPKDRKAFVYAGSLTTPPCTEGVHWIVLAQPIEMSNAQIDAFKSIIHDNHRPLQKINGRDVVSETE</sequence>
<dbReference type="PANTHER" id="PTHR18952:SF265">
    <property type="entry name" value="CARBONIC ANHYDRASE"/>
    <property type="match status" value="1"/>
</dbReference>
<feature type="domain" description="Alpha-carbonic anhydrase" evidence="11">
    <location>
        <begin position="37"/>
        <end position="265"/>
    </location>
</feature>
<evidence type="ECO:0000256" key="10">
    <source>
        <dbReference type="RuleBase" id="RU367011"/>
    </source>
</evidence>
<feature type="chain" id="PRO_5045012156" description="Carbonic anhydrase" evidence="10">
    <location>
        <begin position="24"/>
        <end position="266"/>
    </location>
</feature>
<evidence type="ECO:0000256" key="9">
    <source>
        <dbReference type="ARBA" id="ARBA00048348"/>
    </source>
</evidence>
<dbReference type="InterPro" id="IPR001148">
    <property type="entry name" value="CA_dom"/>
</dbReference>
<dbReference type="EC" id="4.2.1.1" evidence="4 10"/>
<dbReference type="Gene3D" id="3.10.200.10">
    <property type="entry name" value="Alpha carbonic anhydrase"/>
    <property type="match status" value="1"/>
</dbReference>
<keyword evidence="8 10" id="KW-0456">Lyase</keyword>
<keyword evidence="13" id="KW-1185">Reference proteome</keyword>
<dbReference type="InterPro" id="IPR036398">
    <property type="entry name" value="CA_dom_sf"/>
</dbReference>
<evidence type="ECO:0000256" key="8">
    <source>
        <dbReference type="ARBA" id="ARBA00023239"/>
    </source>
</evidence>
<name>A0ABV9BYX3_9GAMM</name>
<comment type="catalytic activity">
    <reaction evidence="9 10">
        <text>hydrogencarbonate + H(+) = CO2 + H2O</text>
        <dbReference type="Rhea" id="RHEA:10748"/>
        <dbReference type="ChEBI" id="CHEBI:15377"/>
        <dbReference type="ChEBI" id="CHEBI:15378"/>
        <dbReference type="ChEBI" id="CHEBI:16526"/>
        <dbReference type="ChEBI" id="CHEBI:17544"/>
        <dbReference type="EC" id="4.2.1.1"/>
    </reaction>
</comment>
<evidence type="ECO:0000259" key="11">
    <source>
        <dbReference type="PROSITE" id="PS51144"/>
    </source>
</evidence>
<dbReference type="CDD" id="cd03124">
    <property type="entry name" value="alpha_CA_prokaryotic_like"/>
    <property type="match status" value="1"/>
</dbReference>
<organism evidence="12 13">
    <name type="scientific">Dyella halodurans</name>
    <dbReference type="NCBI Taxonomy" id="1920171"/>
    <lineage>
        <taxon>Bacteria</taxon>
        <taxon>Pseudomonadati</taxon>
        <taxon>Pseudomonadota</taxon>
        <taxon>Gammaproteobacteria</taxon>
        <taxon>Lysobacterales</taxon>
        <taxon>Rhodanobacteraceae</taxon>
        <taxon>Dyella</taxon>
    </lineage>
</organism>
<comment type="caution">
    <text evidence="12">The sequence shown here is derived from an EMBL/GenBank/DDBJ whole genome shotgun (WGS) entry which is preliminary data.</text>
</comment>
<evidence type="ECO:0000256" key="5">
    <source>
        <dbReference type="ARBA" id="ARBA00014628"/>
    </source>
</evidence>
<comment type="similarity">
    <text evidence="3 10">Belongs to the alpha-carbonic anhydrase family.</text>
</comment>
<dbReference type="InterPro" id="IPR023561">
    <property type="entry name" value="Carbonic_anhydrase_a-class"/>
</dbReference>
<dbReference type="RefSeq" id="WP_266149519.1">
    <property type="nucleotide sequence ID" value="NZ_CP064028.1"/>
</dbReference>
<dbReference type="Proteomes" id="UP001595961">
    <property type="component" value="Unassembled WGS sequence"/>
</dbReference>
<keyword evidence="7 10" id="KW-0862">Zinc</keyword>
<evidence type="ECO:0000256" key="3">
    <source>
        <dbReference type="ARBA" id="ARBA00010718"/>
    </source>
</evidence>
<accession>A0ABV9BYX3</accession>
<dbReference type="Pfam" id="PF00194">
    <property type="entry name" value="Carb_anhydrase"/>
    <property type="match status" value="1"/>
</dbReference>
<dbReference type="InterPro" id="IPR018338">
    <property type="entry name" value="Carbonic_anhydrase_a-class_CS"/>
</dbReference>
<protein>
    <recommendedName>
        <fullName evidence="5 10">Carbonic anhydrase</fullName>
        <ecNumber evidence="4 10">4.2.1.1</ecNumber>
    </recommendedName>
</protein>
<dbReference type="PROSITE" id="PS51144">
    <property type="entry name" value="ALPHA_CA_2"/>
    <property type="match status" value="1"/>
</dbReference>
<comment type="cofactor">
    <cofactor evidence="1 10">
        <name>Zn(2+)</name>
        <dbReference type="ChEBI" id="CHEBI:29105"/>
    </cofactor>
</comment>